<dbReference type="PANTHER" id="PTHR11042">
    <property type="entry name" value="EUKARYOTIC TRANSLATION INITIATION FACTOR 2-ALPHA KINASE EIF2-ALPHA KINASE -RELATED"/>
    <property type="match status" value="1"/>
</dbReference>
<dbReference type="GO" id="GO:0005737">
    <property type="term" value="C:cytoplasm"/>
    <property type="evidence" value="ECO:0007669"/>
    <property type="project" value="TreeGrafter"/>
</dbReference>
<dbReference type="Proteomes" id="UP000298663">
    <property type="component" value="Unassembled WGS sequence"/>
</dbReference>
<reference evidence="6 7" key="2">
    <citation type="journal article" date="2019" name="G3 (Bethesda)">
        <title>Hybrid Assembly of the Genome of the Entomopathogenic Nematode Steinernema carpocapsae Identifies the X-Chromosome.</title>
        <authorList>
            <person name="Serra L."/>
            <person name="Macchietto M."/>
            <person name="Macias-Munoz A."/>
            <person name="McGill C.J."/>
            <person name="Rodriguez I.M."/>
            <person name="Rodriguez B."/>
            <person name="Murad R."/>
            <person name="Mortazavi A."/>
        </authorList>
    </citation>
    <scope>NUCLEOTIDE SEQUENCE [LARGE SCALE GENOMIC DNA]</scope>
    <source>
        <strain evidence="6 7">ALL</strain>
    </source>
</reference>
<accession>A0A4U5PCZ9</accession>
<keyword evidence="1" id="KW-0808">Transferase</keyword>
<dbReference type="Gene3D" id="1.10.510.10">
    <property type="entry name" value="Transferase(Phosphotransferase) domain 1"/>
    <property type="match status" value="1"/>
</dbReference>
<dbReference type="InterPro" id="IPR050339">
    <property type="entry name" value="CC_SR_Kinase"/>
</dbReference>
<evidence type="ECO:0000256" key="4">
    <source>
        <dbReference type="ARBA" id="ARBA00022840"/>
    </source>
</evidence>
<keyword evidence="4" id="KW-0067">ATP-binding</keyword>
<proteinExistence type="predicted"/>
<gene>
    <name evidence="6" type="ORF">L596_008512</name>
</gene>
<dbReference type="InterPro" id="IPR000719">
    <property type="entry name" value="Prot_kinase_dom"/>
</dbReference>
<dbReference type="EMBL" id="AZBU02000002">
    <property type="protein sequence ID" value="TKR94196.1"/>
    <property type="molecule type" value="Genomic_DNA"/>
</dbReference>
<dbReference type="SMART" id="SM00220">
    <property type="entry name" value="S_TKc"/>
    <property type="match status" value="1"/>
</dbReference>
<reference evidence="6 7" key="1">
    <citation type="journal article" date="2015" name="Genome Biol.">
        <title>Comparative genomics of Steinernema reveals deeply conserved gene regulatory networks.</title>
        <authorList>
            <person name="Dillman A.R."/>
            <person name="Macchietto M."/>
            <person name="Porter C.F."/>
            <person name="Rogers A."/>
            <person name="Williams B."/>
            <person name="Antoshechkin I."/>
            <person name="Lee M.M."/>
            <person name="Goodwin Z."/>
            <person name="Lu X."/>
            <person name="Lewis E.E."/>
            <person name="Goodrich-Blair H."/>
            <person name="Stock S.P."/>
            <person name="Adams B.J."/>
            <person name="Sternberg P.W."/>
            <person name="Mortazavi A."/>
        </authorList>
    </citation>
    <scope>NUCLEOTIDE SEQUENCE [LARGE SCALE GENOMIC DNA]</scope>
    <source>
        <strain evidence="6 7">ALL</strain>
    </source>
</reference>
<name>A0A4U5PCZ9_STECR</name>
<dbReference type="STRING" id="34508.A0A4U5PCZ9"/>
<organism evidence="6 7">
    <name type="scientific">Steinernema carpocapsae</name>
    <name type="common">Entomopathogenic nematode</name>
    <dbReference type="NCBI Taxonomy" id="34508"/>
    <lineage>
        <taxon>Eukaryota</taxon>
        <taxon>Metazoa</taxon>
        <taxon>Ecdysozoa</taxon>
        <taxon>Nematoda</taxon>
        <taxon>Chromadorea</taxon>
        <taxon>Rhabditida</taxon>
        <taxon>Tylenchina</taxon>
        <taxon>Panagrolaimomorpha</taxon>
        <taxon>Strongyloidoidea</taxon>
        <taxon>Steinernematidae</taxon>
        <taxon>Steinernema</taxon>
    </lineage>
</organism>
<evidence type="ECO:0000256" key="3">
    <source>
        <dbReference type="ARBA" id="ARBA00022777"/>
    </source>
</evidence>
<evidence type="ECO:0000256" key="2">
    <source>
        <dbReference type="ARBA" id="ARBA00022741"/>
    </source>
</evidence>
<dbReference type="SUPFAM" id="SSF56112">
    <property type="entry name" value="Protein kinase-like (PK-like)"/>
    <property type="match status" value="1"/>
</dbReference>
<comment type="caution">
    <text evidence="6">The sequence shown here is derived from an EMBL/GenBank/DDBJ whole genome shotgun (WGS) entry which is preliminary data.</text>
</comment>
<evidence type="ECO:0000313" key="7">
    <source>
        <dbReference type="Proteomes" id="UP000298663"/>
    </source>
</evidence>
<feature type="domain" description="Protein kinase" evidence="5">
    <location>
        <begin position="18"/>
        <end position="287"/>
    </location>
</feature>
<dbReference type="PROSITE" id="PS50011">
    <property type="entry name" value="PROTEIN_KINASE_DOM"/>
    <property type="match status" value="1"/>
</dbReference>
<evidence type="ECO:0000256" key="1">
    <source>
        <dbReference type="ARBA" id="ARBA00022679"/>
    </source>
</evidence>
<dbReference type="GO" id="GO:0110031">
    <property type="term" value="P:negative regulation of G2/MI transition of meiotic cell cycle"/>
    <property type="evidence" value="ECO:0007669"/>
    <property type="project" value="TreeGrafter"/>
</dbReference>
<keyword evidence="3" id="KW-0418">Kinase</keyword>
<keyword evidence="2" id="KW-0547">Nucleotide-binding</keyword>
<sequence length="287" mass="33517">MPQKHPVGSAVSFMNQFFTVQEKIMRNEDTAVYKVLSTRRRKLFTFKKVKESGRYGLGKQEYERQLLFGSVSSYTVRAFDGYYEKPKRRKRPLAPGESLLKRDKFRILMEFAPHGDLGSVVSRHGAFDYNVAWRFFDQILAGLGKMHRHGHFHGSIAPRNIFIFSPSECKIGDFGKGGQIREVEGHQAEMLHEEEARDIQDAVETLVFALLGRHAFAEDRERTEEFYDFLDVDGHSDYMDFTWMYPDWGWNMAEKDFFFIRSFFLPRREPVTAPPIYIAAKMSPRKV</sequence>
<evidence type="ECO:0000313" key="6">
    <source>
        <dbReference type="EMBL" id="TKR94196.1"/>
    </source>
</evidence>
<dbReference type="AlphaFoldDB" id="A0A4U5PCZ9"/>
<keyword evidence="7" id="KW-1185">Reference proteome</keyword>
<dbReference type="GO" id="GO:0005634">
    <property type="term" value="C:nucleus"/>
    <property type="evidence" value="ECO:0007669"/>
    <property type="project" value="TreeGrafter"/>
</dbReference>
<dbReference type="GO" id="GO:0005524">
    <property type="term" value="F:ATP binding"/>
    <property type="evidence" value="ECO:0007669"/>
    <property type="project" value="UniProtKB-KW"/>
</dbReference>
<dbReference type="PANTHER" id="PTHR11042:SF190">
    <property type="entry name" value="MITOSIS INHIBITOR PROTEIN KINASE MIK1"/>
    <property type="match status" value="1"/>
</dbReference>
<dbReference type="InterPro" id="IPR011009">
    <property type="entry name" value="Kinase-like_dom_sf"/>
</dbReference>
<dbReference type="Pfam" id="PF00069">
    <property type="entry name" value="Pkinase"/>
    <property type="match status" value="1"/>
</dbReference>
<evidence type="ECO:0000259" key="5">
    <source>
        <dbReference type="PROSITE" id="PS50011"/>
    </source>
</evidence>
<dbReference type="GO" id="GO:0004672">
    <property type="term" value="F:protein kinase activity"/>
    <property type="evidence" value="ECO:0007669"/>
    <property type="project" value="InterPro"/>
</dbReference>
<protein>
    <recommendedName>
        <fullName evidence="5">Protein kinase domain-containing protein</fullName>
    </recommendedName>
</protein>